<accession>A0A371E0C6</accession>
<gene>
    <name evidence="2" type="ORF">CR513_62447</name>
</gene>
<protein>
    <submittedName>
        <fullName evidence="2">Uncharacterized protein</fullName>
    </submittedName>
</protein>
<keyword evidence="3" id="KW-1185">Reference proteome</keyword>
<name>A0A371E0C6_MUCPR</name>
<evidence type="ECO:0000313" key="3">
    <source>
        <dbReference type="Proteomes" id="UP000257109"/>
    </source>
</evidence>
<dbReference type="Proteomes" id="UP000257109">
    <property type="component" value="Unassembled WGS sequence"/>
</dbReference>
<comment type="caution">
    <text evidence="2">The sequence shown here is derived from an EMBL/GenBank/DDBJ whole genome shotgun (WGS) entry which is preliminary data.</text>
</comment>
<sequence>MESASEAFMQSWPRETGVGLIMSEMVDTYCELYGKEKVLEQMGGNKGLTQMWVNQTTSDKENVVEPRSTSQLD</sequence>
<dbReference type="EMBL" id="QJKJ01017683">
    <property type="protein sequence ID" value="RDX58249.1"/>
    <property type="molecule type" value="Genomic_DNA"/>
</dbReference>
<feature type="non-terminal residue" evidence="2">
    <location>
        <position position="1"/>
    </location>
</feature>
<feature type="region of interest" description="Disordered" evidence="1">
    <location>
        <begin position="54"/>
        <end position="73"/>
    </location>
</feature>
<reference evidence="2" key="1">
    <citation type="submission" date="2018-05" db="EMBL/GenBank/DDBJ databases">
        <title>Draft genome of Mucuna pruriens seed.</title>
        <authorList>
            <person name="Nnadi N.E."/>
            <person name="Vos R."/>
            <person name="Hasami M.H."/>
            <person name="Devisetty U.K."/>
            <person name="Aguiy J.C."/>
        </authorList>
    </citation>
    <scope>NUCLEOTIDE SEQUENCE [LARGE SCALE GENOMIC DNA]</scope>
    <source>
        <strain evidence="2">JCA_2017</strain>
    </source>
</reference>
<evidence type="ECO:0000256" key="1">
    <source>
        <dbReference type="SAM" id="MobiDB-lite"/>
    </source>
</evidence>
<proteinExistence type="predicted"/>
<dbReference type="AlphaFoldDB" id="A0A371E0C6"/>
<organism evidence="2 3">
    <name type="scientific">Mucuna pruriens</name>
    <name type="common">Velvet bean</name>
    <name type="synonym">Dolichos pruriens</name>
    <dbReference type="NCBI Taxonomy" id="157652"/>
    <lineage>
        <taxon>Eukaryota</taxon>
        <taxon>Viridiplantae</taxon>
        <taxon>Streptophyta</taxon>
        <taxon>Embryophyta</taxon>
        <taxon>Tracheophyta</taxon>
        <taxon>Spermatophyta</taxon>
        <taxon>Magnoliopsida</taxon>
        <taxon>eudicotyledons</taxon>
        <taxon>Gunneridae</taxon>
        <taxon>Pentapetalae</taxon>
        <taxon>rosids</taxon>
        <taxon>fabids</taxon>
        <taxon>Fabales</taxon>
        <taxon>Fabaceae</taxon>
        <taxon>Papilionoideae</taxon>
        <taxon>50 kb inversion clade</taxon>
        <taxon>NPAAA clade</taxon>
        <taxon>indigoferoid/millettioid clade</taxon>
        <taxon>Phaseoleae</taxon>
        <taxon>Mucuna</taxon>
    </lineage>
</organism>
<evidence type="ECO:0000313" key="2">
    <source>
        <dbReference type="EMBL" id="RDX58249.1"/>
    </source>
</evidence>